<dbReference type="InterPro" id="IPR048402">
    <property type="entry name" value="YpeB_N"/>
</dbReference>
<keyword evidence="1" id="KW-0812">Transmembrane</keyword>
<evidence type="ECO:0000259" key="2">
    <source>
        <dbReference type="Pfam" id="PF03413"/>
    </source>
</evidence>
<dbReference type="NCBIfam" id="TIGR02889">
    <property type="entry name" value="spore_YpeB"/>
    <property type="match status" value="1"/>
</dbReference>
<feature type="transmembrane region" description="Helical" evidence="1">
    <location>
        <begin position="7"/>
        <end position="30"/>
    </location>
</feature>
<feature type="domain" description="Sporulation protein YpeB PepSY1 and PepSY2" evidence="3">
    <location>
        <begin position="184"/>
        <end position="380"/>
    </location>
</feature>
<proteinExistence type="predicted"/>
<dbReference type="InterPro" id="IPR014239">
    <property type="entry name" value="YpeB_PepSY1-2"/>
</dbReference>
<keyword evidence="1" id="KW-0472">Membrane</keyword>
<dbReference type="Pfam" id="PF14620">
    <property type="entry name" value="YPEB_PepSY1-2"/>
    <property type="match status" value="1"/>
</dbReference>
<organism evidence="5 6">
    <name type="scientific">Clostridium rhizosphaerae</name>
    <dbReference type="NCBI Taxonomy" id="2803861"/>
    <lineage>
        <taxon>Bacteria</taxon>
        <taxon>Bacillati</taxon>
        <taxon>Bacillota</taxon>
        <taxon>Clostridia</taxon>
        <taxon>Eubacteriales</taxon>
        <taxon>Clostridiaceae</taxon>
        <taxon>Clostridium</taxon>
    </lineage>
</organism>
<protein>
    <submittedName>
        <fullName evidence="5">Germination protein YpeB</fullName>
    </submittedName>
</protein>
<keyword evidence="1" id="KW-1133">Transmembrane helix</keyword>
<sequence length="457" mass="51631">MQMTKKRIIYTIAVTLIVVFSTTFAVLMTLERTDYRNYLQGEYSKNMYELITAVDNIKVNLGKAAVTGSREQKIVTFEEIFRHSAMANDKLHSLPIPQQNIDNTSKFLAQVGDFCYSLAKASTEGRDLTDTEYGNIDKLKNQSSSLVAELNNVLADINEGRVKWGEIRQKASGVFARGNEEQNISTQFISIQKQIAQYPSLIYDGPFSDNVLDIKPKVLSQNEVTLNQAQEVVTKAIGKDRIEKIDNLTSDGKTRIPSYRFNVTIKGRNQKENIVTCEVGKNGGKIVYLLDNRLINNPTIDKNKAIDIGVKYLENLGYKNMISTYSLRYDNTAIISYIYKQDNIVVYPDQIKLKVALDDGSIIGIESEKYLVAHDDNRKIETPKISQSDAQGKVSKRLNVSTVRLAIIPTETNKEVLCYEFAGSYKEDKYIIYINAQTGFEQRIIQIINTPNGELTM</sequence>
<keyword evidence="6" id="KW-1185">Reference proteome</keyword>
<dbReference type="Proteomes" id="UP000632377">
    <property type="component" value="Unassembled WGS sequence"/>
</dbReference>
<dbReference type="Pfam" id="PF03413">
    <property type="entry name" value="PepSY"/>
    <property type="match status" value="1"/>
</dbReference>
<feature type="domain" description="PepSY" evidence="2">
    <location>
        <begin position="384"/>
        <end position="439"/>
    </location>
</feature>
<name>A0ABS1TBW6_9CLOT</name>
<gene>
    <name evidence="5" type="primary">ypeB</name>
    <name evidence="5" type="ORF">JK636_08560</name>
</gene>
<feature type="domain" description="Sporulation protein YpeB N-terminal" evidence="4">
    <location>
        <begin position="31"/>
        <end position="166"/>
    </location>
</feature>
<evidence type="ECO:0000313" key="5">
    <source>
        <dbReference type="EMBL" id="MBL4935809.1"/>
    </source>
</evidence>
<evidence type="ECO:0000259" key="3">
    <source>
        <dbReference type="Pfam" id="PF14620"/>
    </source>
</evidence>
<evidence type="ECO:0000313" key="6">
    <source>
        <dbReference type="Proteomes" id="UP000632377"/>
    </source>
</evidence>
<dbReference type="InterPro" id="IPR025711">
    <property type="entry name" value="PepSY"/>
</dbReference>
<evidence type="ECO:0000259" key="4">
    <source>
        <dbReference type="Pfam" id="PF20769"/>
    </source>
</evidence>
<accession>A0ABS1TBW6</accession>
<reference evidence="5 6" key="1">
    <citation type="submission" date="2021-01" db="EMBL/GenBank/DDBJ databases">
        <title>Genome public.</title>
        <authorList>
            <person name="Liu C."/>
            <person name="Sun Q."/>
        </authorList>
    </citation>
    <scope>NUCLEOTIDE SEQUENCE [LARGE SCALE GENOMIC DNA]</scope>
    <source>
        <strain evidence="5 6">YIM B02515</strain>
    </source>
</reference>
<dbReference type="Pfam" id="PF20769">
    <property type="entry name" value="YPEB_N"/>
    <property type="match status" value="1"/>
</dbReference>
<evidence type="ECO:0000256" key="1">
    <source>
        <dbReference type="SAM" id="Phobius"/>
    </source>
</evidence>
<comment type="caution">
    <text evidence="5">The sequence shown here is derived from an EMBL/GenBank/DDBJ whole genome shotgun (WGS) entry which is preliminary data.</text>
</comment>
<dbReference type="RefSeq" id="WP_202748398.1">
    <property type="nucleotide sequence ID" value="NZ_JAESWC010000002.1"/>
</dbReference>
<dbReference type="EMBL" id="JAESWC010000002">
    <property type="protein sequence ID" value="MBL4935809.1"/>
    <property type="molecule type" value="Genomic_DNA"/>
</dbReference>